<dbReference type="AlphaFoldDB" id="A0A0J6WXR4"/>
<evidence type="ECO:0000259" key="3">
    <source>
        <dbReference type="PROSITE" id="PS50991"/>
    </source>
</evidence>
<dbReference type="Gene3D" id="3.20.20.70">
    <property type="entry name" value="Aldolase class I"/>
    <property type="match status" value="1"/>
</dbReference>
<dbReference type="PATRIC" id="fig|1122219.3.peg.883"/>
<dbReference type="RefSeq" id="WP_048514096.1">
    <property type="nucleotide sequence ID" value="NZ_FUXD01000019.1"/>
</dbReference>
<dbReference type="Proteomes" id="UP000036503">
    <property type="component" value="Unassembled WGS sequence"/>
</dbReference>
<evidence type="ECO:0000256" key="1">
    <source>
        <dbReference type="ARBA" id="ARBA00022679"/>
    </source>
</evidence>
<evidence type="ECO:0000256" key="2">
    <source>
        <dbReference type="RuleBase" id="RU003523"/>
    </source>
</evidence>
<dbReference type="OrthoDB" id="9804858at2"/>
<dbReference type="GO" id="GO:0046912">
    <property type="term" value="F:acyltransferase activity, acyl groups converted into alkyl on transfer"/>
    <property type="evidence" value="ECO:0007669"/>
    <property type="project" value="InterPro"/>
</dbReference>
<gene>
    <name evidence="4" type="ORF">AB840_06860</name>
</gene>
<dbReference type="PANTHER" id="PTHR42880:SF1">
    <property type="entry name" value="ISOPROPYLMALATE_HOMOCITRATE_CITRAMALATE SYNTHASE FAMILY PROTEIN"/>
    <property type="match status" value="1"/>
</dbReference>
<name>A0A0J6WXR4_9FIRM</name>
<proteinExistence type="inferred from homology"/>
<dbReference type="GO" id="GO:0019752">
    <property type="term" value="P:carboxylic acid metabolic process"/>
    <property type="evidence" value="ECO:0007669"/>
    <property type="project" value="InterPro"/>
</dbReference>
<keyword evidence="1 2" id="KW-0808">Transferase</keyword>
<dbReference type="InterPro" id="IPR000891">
    <property type="entry name" value="PYR_CT"/>
</dbReference>
<dbReference type="PANTHER" id="PTHR42880">
    <property type="entry name" value="HOMOCITRATE SYNTHASE"/>
    <property type="match status" value="1"/>
</dbReference>
<accession>A0A0J6WXR4</accession>
<dbReference type="SUPFAM" id="SSF51569">
    <property type="entry name" value="Aldolase"/>
    <property type="match status" value="1"/>
</dbReference>
<dbReference type="InterPro" id="IPR002034">
    <property type="entry name" value="AIPM/Hcit_synth_CS"/>
</dbReference>
<reference evidence="4 5" key="1">
    <citation type="submission" date="2015-06" db="EMBL/GenBank/DDBJ databases">
        <title>Draft genome sequence of beer spoilage bacterium Megasphaera cerevisiae type strain 20462.</title>
        <authorList>
            <person name="Kutumbaka K."/>
            <person name="Pasmowitz J."/>
            <person name="Mategko J."/>
            <person name="Reyes D."/>
            <person name="Friedrich A."/>
            <person name="Han S."/>
            <person name="Martens-Habbena W."/>
            <person name="Neal-McKinney J."/>
            <person name="Janagama H.K."/>
            <person name="Nadala C."/>
            <person name="Samadpour M."/>
        </authorList>
    </citation>
    <scope>NUCLEOTIDE SEQUENCE [LARGE SCALE GENOMIC DNA]</scope>
    <source>
        <strain evidence="4 5">DSM 20462</strain>
    </source>
</reference>
<comment type="caution">
    <text evidence="4">The sequence shown here is derived from an EMBL/GenBank/DDBJ whole genome shotgun (WGS) entry which is preliminary data.</text>
</comment>
<protein>
    <recommendedName>
        <fullName evidence="3">Pyruvate carboxyltransferase domain-containing protein</fullName>
    </recommendedName>
</protein>
<dbReference type="STRING" id="39029.BSR42_09800"/>
<dbReference type="PROSITE" id="PS50991">
    <property type="entry name" value="PYR_CT"/>
    <property type="match status" value="1"/>
</dbReference>
<keyword evidence="5" id="KW-1185">Reference proteome</keyword>
<dbReference type="PROSITE" id="PS00815">
    <property type="entry name" value="AIPM_HOMOCIT_SYNTH_1"/>
    <property type="match status" value="1"/>
</dbReference>
<dbReference type="Pfam" id="PF00682">
    <property type="entry name" value="HMGL-like"/>
    <property type="match status" value="1"/>
</dbReference>
<evidence type="ECO:0000313" key="5">
    <source>
        <dbReference type="Proteomes" id="UP000036503"/>
    </source>
</evidence>
<sequence>MKKCCIVDTTLRDGEQRPGSEWDYKQKIRAACVLDQCGIPIIEGGIPAIGKTEQQAVYAMKNQCRKALIGTWNRIQKQDINASLACEPDIIHLSVPVSIRQIYQKLGKNEDWTEKQAVWCAEYVQARGYTMTIGFEDASSADMDFMVRLAKRLARYSVLFFRFADTLGKLVPHQTCTYIKQLHEQAAVPVGFHGHNDLGMVIANSLSAIQGGASFIDTTILGIGERTGNCPLGKFMQSAGETFSFSQAIDSIKAERECREILHIDL</sequence>
<dbReference type="InParanoid" id="A0A0J6WXR4"/>
<dbReference type="EMBL" id="LEKT01000018">
    <property type="protein sequence ID" value="KMO86632.1"/>
    <property type="molecule type" value="Genomic_DNA"/>
</dbReference>
<evidence type="ECO:0000313" key="4">
    <source>
        <dbReference type="EMBL" id="KMO86632.1"/>
    </source>
</evidence>
<organism evidence="4 5">
    <name type="scientific">Megasphaera cerevisiae DSM 20462</name>
    <dbReference type="NCBI Taxonomy" id="1122219"/>
    <lineage>
        <taxon>Bacteria</taxon>
        <taxon>Bacillati</taxon>
        <taxon>Bacillota</taxon>
        <taxon>Negativicutes</taxon>
        <taxon>Veillonellales</taxon>
        <taxon>Veillonellaceae</taxon>
        <taxon>Megasphaera</taxon>
    </lineage>
</organism>
<dbReference type="InterPro" id="IPR013785">
    <property type="entry name" value="Aldolase_TIM"/>
</dbReference>
<comment type="similarity">
    <text evidence="2">Belongs to the alpha-IPM synthase/homocitrate synthase family.</text>
</comment>
<feature type="domain" description="Pyruvate carboxyltransferase" evidence="3">
    <location>
        <begin position="4"/>
        <end position="255"/>
    </location>
</feature>